<dbReference type="EMBL" id="CZQC01000044">
    <property type="protein sequence ID" value="CUS41513.1"/>
    <property type="molecule type" value="Genomic_DNA"/>
</dbReference>
<dbReference type="AlphaFoldDB" id="A0A160TCJ1"/>
<protein>
    <submittedName>
        <fullName evidence="1">Uncharacterized protein</fullName>
    </submittedName>
</protein>
<reference evidence="1" key="1">
    <citation type="submission" date="2015-10" db="EMBL/GenBank/DDBJ databases">
        <authorList>
            <person name="Gilbert D.G."/>
        </authorList>
    </citation>
    <scope>NUCLEOTIDE SEQUENCE</scope>
</reference>
<name>A0A160TCJ1_9ZZZZ</name>
<organism evidence="1">
    <name type="scientific">hydrothermal vent metagenome</name>
    <dbReference type="NCBI Taxonomy" id="652676"/>
    <lineage>
        <taxon>unclassified sequences</taxon>
        <taxon>metagenomes</taxon>
        <taxon>ecological metagenomes</taxon>
    </lineage>
</organism>
<gene>
    <name evidence="1" type="ORF">MGWOODY_Tha1979</name>
</gene>
<proteinExistence type="predicted"/>
<evidence type="ECO:0000313" key="1">
    <source>
        <dbReference type="EMBL" id="CUS41513.1"/>
    </source>
</evidence>
<sequence length="226" mass="25083">MGFYGIFFLLLLLASVYYLYSSKKRRQLEFIQSYRFYSTIGKKVQEKYPHLRDEDITLVLSALKDYFYICNKAKRRMVSMPSQVVDVAWHEFILFTRPYQTFCDKALGRFLHHTPTEAMRTRTLAQDGIKRAWRLACAKDNISANAPIHLPLLFAIDAKLGIKDGFIYSLNCKDESSPLYGDGYCAGHIGCASGCAGDSGATSSSGGFFDSFGGDSSDCGGGCGGD</sequence>
<accession>A0A160TCJ1</accession>